<accession>A0A2I8SH98</accession>
<evidence type="ECO:0000313" key="1">
    <source>
        <dbReference type="EMBL" id="AUY05227.1"/>
    </source>
</evidence>
<dbReference type="AlphaFoldDB" id="A0A2I8SH98"/>
<dbReference type="EMBL" id="CP026399">
    <property type="protein sequence ID" value="AUY05227.1"/>
    <property type="molecule type" value="Genomic_DNA"/>
</dbReference>
<evidence type="ECO:0000313" key="2">
    <source>
        <dbReference type="Proteomes" id="UP000239554"/>
    </source>
</evidence>
<reference evidence="1 2" key="1">
    <citation type="journal article" date="2018" name="MBio">
        <title>Genomic Analysis of Hospital Plumbing Reveals Diverse Reservoir of Bacterial Plasmids Conferring Carbapenem Resistance.</title>
        <authorList>
            <consortium name="NISC Comparative Sequencing Program"/>
            <person name="Weingarten R.A."/>
            <person name="Johnson R.C."/>
            <person name="Conlan S."/>
            <person name="Ramsburg A.M."/>
            <person name="Dekker J.P."/>
            <person name="Lau A.F."/>
            <person name="Khil P."/>
            <person name="Odom R.T."/>
            <person name="Deming C."/>
            <person name="Park M."/>
            <person name="Thomas P.J."/>
            <person name="Henderson D.K."/>
            <person name="Palmore T.N."/>
            <person name="Segre J.A."/>
            <person name="Frank K.M."/>
        </authorList>
    </citation>
    <scope>NUCLEOTIDE SEQUENCE [LARGE SCALE GENOMIC DNA]</scope>
    <source>
        <strain evidence="1 2">ECONIH4</strain>
    </source>
</reference>
<proteinExistence type="predicted"/>
<name>A0A2I8SH98_ECOLX</name>
<gene>
    <name evidence="1" type="ORF">C3F40_27880</name>
</gene>
<protein>
    <submittedName>
        <fullName evidence="1">Uncharacterized protein</fullName>
    </submittedName>
</protein>
<organism evidence="1 2">
    <name type="scientific">Escherichia coli</name>
    <dbReference type="NCBI Taxonomy" id="562"/>
    <lineage>
        <taxon>Bacteria</taxon>
        <taxon>Pseudomonadati</taxon>
        <taxon>Pseudomonadota</taxon>
        <taxon>Gammaproteobacteria</taxon>
        <taxon>Enterobacterales</taxon>
        <taxon>Enterobacteriaceae</taxon>
        <taxon>Escherichia</taxon>
    </lineage>
</organism>
<dbReference type="Proteomes" id="UP000239554">
    <property type="component" value="Chromosome"/>
</dbReference>
<sequence length="62" mass="7399">MHKCQFCGYMFESNEMQRISLNLIGRPYNICLGCSEKYKNKDMWDDNKNDIDWNKVPCIDDS</sequence>